<dbReference type="AlphaFoldDB" id="A0A3E1NP98"/>
<keyword evidence="1" id="KW-0812">Transmembrane</keyword>
<dbReference type="RefSeq" id="WP_116845496.1">
    <property type="nucleotide sequence ID" value="NZ_QTJU01000001.1"/>
</dbReference>
<feature type="transmembrane region" description="Helical" evidence="1">
    <location>
        <begin position="49"/>
        <end position="70"/>
    </location>
</feature>
<evidence type="ECO:0000313" key="3">
    <source>
        <dbReference type="Proteomes" id="UP000261284"/>
    </source>
</evidence>
<keyword evidence="3" id="KW-1185">Reference proteome</keyword>
<sequence length="137" mass="14645">MKTATAKTAFTLTFITGALLVFIGARFLLLPRVAELAFGIDVNTGSNFSFHYIKGIRDLSVGIAILALLFARNWQGLGIVLLVASLVPVADFLIVLNTPGHLTARLYPHATAVVLGLVLGAYYLYAGKRQVRAQAGS</sequence>
<protein>
    <submittedName>
        <fullName evidence="2">DUF4267 domain-containing protein</fullName>
    </submittedName>
</protein>
<evidence type="ECO:0000313" key="2">
    <source>
        <dbReference type="EMBL" id="RFM29740.1"/>
    </source>
</evidence>
<dbReference type="Proteomes" id="UP000261284">
    <property type="component" value="Unassembled WGS sequence"/>
</dbReference>
<keyword evidence="1" id="KW-1133">Transmembrane helix</keyword>
<dbReference type="Pfam" id="PF14087">
    <property type="entry name" value="DUF4267"/>
    <property type="match status" value="1"/>
</dbReference>
<dbReference type="OrthoDB" id="2968810at2"/>
<accession>A0A3E1NP98</accession>
<gene>
    <name evidence="2" type="ORF">DXN05_01815</name>
</gene>
<dbReference type="EMBL" id="QTJU01000001">
    <property type="protein sequence ID" value="RFM29740.1"/>
    <property type="molecule type" value="Genomic_DNA"/>
</dbReference>
<name>A0A3E1NP98_9BACT</name>
<feature type="transmembrane region" description="Helical" evidence="1">
    <location>
        <begin position="77"/>
        <end position="94"/>
    </location>
</feature>
<reference evidence="2 3" key="1">
    <citation type="submission" date="2018-08" db="EMBL/GenBank/DDBJ databases">
        <title>Chitinophagaceae sp. K23C18032701, a novel bacterium isolated from forest soil.</title>
        <authorList>
            <person name="Wang C."/>
        </authorList>
    </citation>
    <scope>NUCLEOTIDE SEQUENCE [LARGE SCALE GENOMIC DNA]</scope>
    <source>
        <strain evidence="2 3">K23C18032701</strain>
    </source>
</reference>
<keyword evidence="1" id="KW-0472">Membrane</keyword>
<comment type="caution">
    <text evidence="2">The sequence shown here is derived from an EMBL/GenBank/DDBJ whole genome shotgun (WGS) entry which is preliminary data.</text>
</comment>
<feature type="transmembrane region" description="Helical" evidence="1">
    <location>
        <begin position="9"/>
        <end position="29"/>
    </location>
</feature>
<feature type="transmembrane region" description="Helical" evidence="1">
    <location>
        <begin position="106"/>
        <end position="125"/>
    </location>
</feature>
<dbReference type="InterPro" id="IPR025363">
    <property type="entry name" value="DUF4267"/>
</dbReference>
<proteinExistence type="predicted"/>
<organism evidence="2 3">
    <name type="scientific">Deminuibacter soli</name>
    <dbReference type="NCBI Taxonomy" id="2291815"/>
    <lineage>
        <taxon>Bacteria</taxon>
        <taxon>Pseudomonadati</taxon>
        <taxon>Bacteroidota</taxon>
        <taxon>Chitinophagia</taxon>
        <taxon>Chitinophagales</taxon>
        <taxon>Chitinophagaceae</taxon>
        <taxon>Deminuibacter</taxon>
    </lineage>
</organism>
<evidence type="ECO:0000256" key="1">
    <source>
        <dbReference type="SAM" id="Phobius"/>
    </source>
</evidence>